<proteinExistence type="predicted"/>
<dbReference type="EMBL" id="BAAAHU010000009">
    <property type="protein sequence ID" value="GAA1006249.1"/>
    <property type="molecule type" value="Genomic_DNA"/>
</dbReference>
<evidence type="ECO:0000313" key="2">
    <source>
        <dbReference type="EMBL" id="GAA1006249.1"/>
    </source>
</evidence>
<gene>
    <name evidence="2" type="ORF">GCM10009564_13040</name>
</gene>
<feature type="region of interest" description="Disordered" evidence="1">
    <location>
        <begin position="61"/>
        <end position="84"/>
    </location>
</feature>
<protein>
    <submittedName>
        <fullName evidence="2">Uncharacterized protein</fullName>
    </submittedName>
</protein>
<comment type="caution">
    <text evidence="2">The sequence shown here is derived from an EMBL/GenBank/DDBJ whole genome shotgun (WGS) entry which is preliminary data.</text>
</comment>
<evidence type="ECO:0000313" key="3">
    <source>
        <dbReference type="Proteomes" id="UP001501072"/>
    </source>
</evidence>
<accession>A0ABN1SW99</accession>
<name>A0ABN1SW99_9ACTN</name>
<feature type="region of interest" description="Disordered" evidence="1">
    <location>
        <begin position="19"/>
        <end position="43"/>
    </location>
</feature>
<dbReference type="Proteomes" id="UP001501072">
    <property type="component" value="Unassembled WGS sequence"/>
</dbReference>
<organism evidence="2 3">
    <name type="scientific">Streptomyces thermogriseus</name>
    <dbReference type="NCBI Taxonomy" id="75292"/>
    <lineage>
        <taxon>Bacteria</taxon>
        <taxon>Bacillati</taxon>
        <taxon>Actinomycetota</taxon>
        <taxon>Actinomycetes</taxon>
        <taxon>Kitasatosporales</taxon>
        <taxon>Streptomycetaceae</taxon>
        <taxon>Streptomyces</taxon>
    </lineage>
</organism>
<sequence>MFIYISGRGETPRVAARTLRDRKPIDPMSDSATPPPEGNEQATSACCAAIAALQRRAQQDAALHVRTDTGDPATALPTESVHDA</sequence>
<keyword evidence="3" id="KW-1185">Reference proteome</keyword>
<evidence type="ECO:0000256" key="1">
    <source>
        <dbReference type="SAM" id="MobiDB-lite"/>
    </source>
</evidence>
<reference evidence="2 3" key="1">
    <citation type="journal article" date="2019" name="Int. J. Syst. Evol. Microbiol.">
        <title>The Global Catalogue of Microorganisms (GCM) 10K type strain sequencing project: providing services to taxonomists for standard genome sequencing and annotation.</title>
        <authorList>
            <consortium name="The Broad Institute Genomics Platform"/>
            <consortium name="The Broad Institute Genome Sequencing Center for Infectious Disease"/>
            <person name="Wu L."/>
            <person name="Ma J."/>
        </authorList>
    </citation>
    <scope>NUCLEOTIDE SEQUENCE [LARGE SCALE GENOMIC DNA]</scope>
    <source>
        <strain evidence="2 3">JCM 11269</strain>
    </source>
</reference>